<feature type="region of interest" description="Disordered" evidence="1">
    <location>
        <begin position="165"/>
        <end position="201"/>
    </location>
</feature>
<accession>A0A1A3HC48</accession>
<keyword evidence="2" id="KW-1133">Transmembrane helix</keyword>
<keyword evidence="2" id="KW-0472">Membrane</keyword>
<evidence type="ECO:0000256" key="2">
    <source>
        <dbReference type="SAM" id="Phobius"/>
    </source>
</evidence>
<dbReference type="RefSeq" id="WP_064979276.1">
    <property type="nucleotide sequence ID" value="NZ_LZLC01000043.1"/>
</dbReference>
<organism evidence="3 4">
    <name type="scientific">Mycolicibacterium mucogenicum</name>
    <name type="common">Mycobacterium mucogenicum</name>
    <dbReference type="NCBI Taxonomy" id="56689"/>
    <lineage>
        <taxon>Bacteria</taxon>
        <taxon>Bacillati</taxon>
        <taxon>Actinomycetota</taxon>
        <taxon>Actinomycetes</taxon>
        <taxon>Mycobacteriales</taxon>
        <taxon>Mycobacteriaceae</taxon>
        <taxon>Mycolicibacterium</taxon>
    </lineage>
</organism>
<feature type="compositionally biased region" description="Pro residues" evidence="1">
    <location>
        <begin position="1"/>
        <end position="22"/>
    </location>
</feature>
<feature type="region of interest" description="Disordered" evidence="1">
    <location>
        <begin position="1"/>
        <end position="60"/>
    </location>
</feature>
<dbReference type="OrthoDB" id="3575975at2"/>
<reference evidence="3 4" key="1">
    <citation type="submission" date="2016-06" db="EMBL/GenBank/DDBJ databases">
        <authorList>
            <person name="Kjaerup R.B."/>
            <person name="Dalgaard T.S."/>
            <person name="Juul-Madsen H.R."/>
        </authorList>
    </citation>
    <scope>NUCLEOTIDE SEQUENCE [LARGE SCALE GENOMIC DNA]</scope>
    <source>
        <strain evidence="3 4">1127319.6</strain>
    </source>
</reference>
<evidence type="ECO:0000313" key="4">
    <source>
        <dbReference type="Proteomes" id="UP000093898"/>
    </source>
</evidence>
<gene>
    <name evidence="3" type="ORF">A5630_14775</name>
</gene>
<name>A0A1A3HC48_MYCMU</name>
<protein>
    <submittedName>
        <fullName evidence="3">Uncharacterized protein</fullName>
    </submittedName>
</protein>
<sequence>MPSAGPTPNPTPEFTPPAPPAEPQGSVRWQDPATAKPRQPTVGEARARDKAKRAREAEEEIERVKAEKARKRAATGKKVLIGSAVGVGVVAVVAAGYAIFHRDDQISASCVKDGTNEVVPDSYCSSGTNYGGGSTFLYMGSPYRYYYGGSNSGVGSIAHGGTLTLPKGTTATTKSGTSISKSGSSVSRGGFGSSSHGSSGS</sequence>
<dbReference type="STRING" id="56689.GCA_001291445_00753"/>
<dbReference type="EMBL" id="LZLC01000043">
    <property type="protein sequence ID" value="OBJ45166.1"/>
    <property type="molecule type" value="Genomic_DNA"/>
</dbReference>
<dbReference type="AlphaFoldDB" id="A0A1A3HC48"/>
<feature type="transmembrane region" description="Helical" evidence="2">
    <location>
        <begin position="79"/>
        <end position="100"/>
    </location>
</feature>
<evidence type="ECO:0000256" key="1">
    <source>
        <dbReference type="SAM" id="MobiDB-lite"/>
    </source>
</evidence>
<proteinExistence type="predicted"/>
<evidence type="ECO:0000313" key="3">
    <source>
        <dbReference type="EMBL" id="OBJ45166.1"/>
    </source>
</evidence>
<keyword evidence="2" id="KW-0812">Transmembrane</keyword>
<comment type="caution">
    <text evidence="3">The sequence shown here is derived from an EMBL/GenBank/DDBJ whole genome shotgun (WGS) entry which is preliminary data.</text>
</comment>
<dbReference type="Proteomes" id="UP000093898">
    <property type="component" value="Unassembled WGS sequence"/>
</dbReference>